<dbReference type="AlphaFoldDB" id="A0A131YQI5"/>
<name>A0A131YQI5_RHIAP</name>
<organism evidence="2">
    <name type="scientific">Rhipicephalus appendiculatus</name>
    <name type="common">Brown ear tick</name>
    <dbReference type="NCBI Taxonomy" id="34631"/>
    <lineage>
        <taxon>Eukaryota</taxon>
        <taxon>Metazoa</taxon>
        <taxon>Ecdysozoa</taxon>
        <taxon>Arthropoda</taxon>
        <taxon>Chelicerata</taxon>
        <taxon>Arachnida</taxon>
        <taxon>Acari</taxon>
        <taxon>Parasitiformes</taxon>
        <taxon>Ixodida</taxon>
        <taxon>Ixodoidea</taxon>
        <taxon>Ixodidae</taxon>
        <taxon>Rhipicephalinae</taxon>
        <taxon>Rhipicephalus</taxon>
        <taxon>Rhipicephalus</taxon>
    </lineage>
</organism>
<feature type="transmembrane region" description="Helical" evidence="1">
    <location>
        <begin position="357"/>
        <end position="378"/>
    </location>
</feature>
<feature type="transmembrane region" description="Helical" evidence="1">
    <location>
        <begin position="40"/>
        <end position="62"/>
    </location>
</feature>
<reference evidence="2" key="1">
    <citation type="journal article" date="2016" name="Ticks Tick Borne Dis.">
        <title>De novo assembly and annotation of the salivary gland transcriptome of Rhipicephalus appendiculatus male and female ticks during blood feeding.</title>
        <authorList>
            <person name="de Castro M.H."/>
            <person name="de Klerk D."/>
            <person name="Pienaar R."/>
            <person name="Latif A.A."/>
            <person name="Rees D.J."/>
            <person name="Mans B.J."/>
        </authorList>
    </citation>
    <scope>NUCLEOTIDE SEQUENCE</scope>
    <source>
        <tissue evidence="2">Salivary glands</tissue>
    </source>
</reference>
<feature type="transmembrane region" description="Helical" evidence="1">
    <location>
        <begin position="182"/>
        <end position="200"/>
    </location>
</feature>
<evidence type="ECO:0000256" key="1">
    <source>
        <dbReference type="SAM" id="Phobius"/>
    </source>
</evidence>
<dbReference type="EMBL" id="GEDV01007360">
    <property type="protein sequence ID" value="JAP81197.1"/>
    <property type="molecule type" value="Transcribed_RNA"/>
</dbReference>
<feature type="transmembrane region" description="Helical" evidence="1">
    <location>
        <begin position="74"/>
        <end position="100"/>
    </location>
</feature>
<evidence type="ECO:0008006" key="3">
    <source>
        <dbReference type="Google" id="ProtNLM"/>
    </source>
</evidence>
<feature type="transmembrane region" description="Helical" evidence="1">
    <location>
        <begin position="287"/>
        <end position="305"/>
    </location>
</feature>
<proteinExistence type="predicted"/>
<protein>
    <recommendedName>
        <fullName evidence="3">Gustatory receptor</fullName>
    </recommendedName>
</protein>
<accession>A0A131YQI5</accession>
<evidence type="ECO:0000313" key="2">
    <source>
        <dbReference type="EMBL" id="JAP81197.1"/>
    </source>
</evidence>
<keyword evidence="1" id="KW-1133">Transmembrane helix</keyword>
<keyword evidence="1" id="KW-0472">Membrane</keyword>
<keyword evidence="1" id="KW-0812">Transmembrane</keyword>
<dbReference type="PROSITE" id="PS51257">
    <property type="entry name" value="PROKAR_LIPOPROTEIN"/>
    <property type="match status" value="1"/>
</dbReference>
<sequence>MAGFRIVAAFHSLFACNVVDNVRSEDVTEVTTHVIPSVYVTYIGVSGLLFSGLLMSVLKKLVELALNTSRKYMLYTLFQLFFLVFTALTGIVNCALAFLYSSSYLKLIRACTIIEERIPMLPKEHTAAVRYAYKMIAWQIFASSWSLYFNTAGGLDIIELPEQAKSSGFLQSLIQALKCHSILLSSVWSMIPCFWMAYFARTFRCYVRAISHQLDACLRSSDISPERKSRQVDTLRQELERVKAASGIASRIVSPGFTAKLYLNMVNLSIAVHCASTGTMLTTRVRTFFTGWVIIQIVSLAWPVLAWQRISNEVARLRYNAQNFQLLHSAPTILSEHVLMFLHSAENGCFKNAFGGFIAIRPSLVATVLAAVAAYTVLLRQTTGVFTSSVKPECAP</sequence>